<feature type="compositionally biased region" description="Polar residues" evidence="1">
    <location>
        <begin position="490"/>
        <end position="510"/>
    </location>
</feature>
<feature type="compositionally biased region" description="Basic and acidic residues" evidence="1">
    <location>
        <begin position="250"/>
        <end position="276"/>
    </location>
</feature>
<dbReference type="PANTHER" id="PTHR23159:SF31">
    <property type="entry name" value="CENTROSOME-ASSOCIATED PROTEIN CEP250 ISOFORM X1"/>
    <property type="match status" value="1"/>
</dbReference>
<feature type="region of interest" description="Disordered" evidence="1">
    <location>
        <begin position="431"/>
        <end position="753"/>
    </location>
</feature>
<proteinExistence type="predicted"/>
<dbReference type="AlphaFoldDB" id="F9WIS1"/>
<sequence>MSLELLCSTIPKDLFACKPLDGGLPDSVGIPDVASDSVVVHDALQYPEFPCQGIPLSSVAGAGEEDRTSLHRMYASVISVLRRRVSNLEEALVTALRCGNLGGTVNMKEGGPIDNDKSGRSQVDMEEKPLHDASDCIRDLSTNAGPDSIGIPSWARAENLVKIKKEIPSWLDRSIVSQSCDSPHAENGSRCVGGSEDLERRISSCSGGLTSLSDTVEPVIVVDVTAFMESRKVEKEEEAAAGPSPEVSEEVSKTIQELREENARRSEESTELSRRLDDMCVEEESRSKVLEELRRELNEAKLEVSKLQEDRANTARSDRATQETIELLKRDNILLEKECERLRAEVEEARDQVAELEEAIAAWSGKERELQRLRILMRFSELKKDSDKLQDVLNEVELIRSRCKRLEGEKKQLRGMIDKYQRRLEELEAIGEEGSKERTAETSSSGVFMSALPSPSFSMFPESSPTAVSAGHRPPSNPSECSVARAPRESASNPRESSVCHTSRKITSSRDGAATARAPRESASIPRESSVCHTSRKITSSRDGAATARAPRESASNPRESSVCHTSRKITSSRDGAATARAPRESASIPRESSVCHTSRKITSSRDGAATARAPRESASIPRESSVCHTSRKITSSRDGAATARAPRESASIPRESSVCHTSRKITSSRDGAATARAPRESASNPRESSVCHTSRKITSSRDGAATARAPRESASNPRESSVCHTSRKITSSRDGAATARAPRESAPIPRESSVCHTSRKITSSRNGAAAVHYASGEVTRLVPRRPSTSTVGGRRLPSGLISYELGSQTTYVMRQKNNLDGITNKVYGISCYRRRCSEFRRRAGSGKHPARRPASIPW</sequence>
<evidence type="ECO:0000313" key="3">
    <source>
        <dbReference type="Proteomes" id="UP000000702"/>
    </source>
</evidence>
<feature type="compositionally biased region" description="Polar residues" evidence="1">
    <location>
        <begin position="659"/>
        <end position="670"/>
    </location>
</feature>
<dbReference type="PANTHER" id="PTHR23159">
    <property type="entry name" value="CENTROSOMAL PROTEIN 2"/>
    <property type="match status" value="1"/>
</dbReference>
<accession>F9WIS1</accession>
<feature type="compositionally biased region" description="Low complexity" evidence="1">
    <location>
        <begin position="453"/>
        <end position="465"/>
    </location>
</feature>
<feature type="compositionally biased region" description="Polar residues" evidence="1">
    <location>
        <begin position="554"/>
        <end position="574"/>
    </location>
</feature>
<gene>
    <name evidence="2" type="ORF">TCIL3000_0_20560</name>
</gene>
<feature type="compositionally biased region" description="Polar residues" evidence="1">
    <location>
        <begin position="682"/>
        <end position="702"/>
    </location>
</feature>
<feature type="compositionally biased region" description="Polar residues" evidence="1">
    <location>
        <begin position="627"/>
        <end position="638"/>
    </location>
</feature>
<dbReference type="VEuPathDB" id="TriTrypDB:TcIL3000_0_20560"/>
<protein>
    <submittedName>
        <fullName evidence="2">WGS project CAEQ00000000 data, annotated contig 825</fullName>
    </submittedName>
</protein>
<feature type="compositionally biased region" description="Polar residues" evidence="1">
    <location>
        <begin position="531"/>
        <end position="542"/>
    </location>
</feature>
<reference evidence="2 3" key="2">
    <citation type="journal article" date="2012" name="Proc. Natl. Acad. Sci. U.S.A.">
        <title>Antigenic diversity is generated by distinct evolutionary mechanisms in African trypanosome species.</title>
        <authorList>
            <person name="Jackson A.P."/>
            <person name="Berry A."/>
            <person name="Aslett M."/>
            <person name="Allison H.C."/>
            <person name="Burton P."/>
            <person name="Vavrova-Anderson J."/>
            <person name="Brown R."/>
            <person name="Browne H."/>
            <person name="Corton N."/>
            <person name="Hauser H."/>
            <person name="Gamble J."/>
            <person name="Gilderthorp R."/>
            <person name="Marcello L."/>
            <person name="McQuillan J."/>
            <person name="Otto T.D."/>
            <person name="Quail M.A."/>
            <person name="Sanders M.J."/>
            <person name="van Tonder A."/>
            <person name="Ginger M.L."/>
            <person name="Field M.C."/>
            <person name="Barry J.D."/>
            <person name="Hertz-Fowler C."/>
            <person name="Berriman M."/>
        </authorList>
    </citation>
    <scope>NUCLEOTIDE SEQUENCE [LARGE SCALE GENOMIC DNA]</scope>
    <source>
        <strain evidence="2 3">IL3000</strain>
    </source>
</reference>
<dbReference type="Proteomes" id="UP000000702">
    <property type="component" value="Unassembled WGS sequence"/>
</dbReference>
<dbReference type="EMBL" id="CAEQ01002630">
    <property type="protein sequence ID" value="CCD17219.1"/>
    <property type="molecule type" value="Genomic_DNA"/>
</dbReference>
<keyword evidence="3" id="KW-1185">Reference proteome</keyword>
<comment type="caution">
    <text evidence="2">The sequence shown here is derived from an EMBL/GenBank/DDBJ whole genome shotgun (WGS) entry which is preliminary data.</text>
</comment>
<feature type="compositionally biased region" description="Polar residues" evidence="1">
    <location>
        <begin position="714"/>
        <end position="734"/>
    </location>
</feature>
<evidence type="ECO:0000313" key="2">
    <source>
        <dbReference type="EMBL" id="CCD17219.1"/>
    </source>
</evidence>
<feature type="compositionally biased region" description="Polar residues" evidence="1">
    <location>
        <begin position="595"/>
        <end position="606"/>
    </location>
</feature>
<evidence type="ECO:0000256" key="1">
    <source>
        <dbReference type="SAM" id="MobiDB-lite"/>
    </source>
</evidence>
<name>F9WIS1_TRYCI</name>
<reference evidence="3" key="1">
    <citation type="submission" date="2011-07" db="EMBL/GenBank/DDBJ databases">
        <title>Divergent evolution of antigenic variation in African trypanosomes.</title>
        <authorList>
            <person name="Jackson A.P."/>
            <person name="Berry A."/>
            <person name="Allison H.C."/>
            <person name="Burton P."/>
            <person name="Anderson J."/>
            <person name="Aslett M."/>
            <person name="Brown R."/>
            <person name="Corton N."/>
            <person name="Harris D."/>
            <person name="Hauser H."/>
            <person name="Gamble J."/>
            <person name="Gilderthorp R."/>
            <person name="McQuillan J."/>
            <person name="Quail M.A."/>
            <person name="Sanders M."/>
            <person name="Van Tonder A."/>
            <person name="Ginger M.L."/>
            <person name="Donelson J.E."/>
            <person name="Field M.C."/>
            <person name="Barry J.D."/>
            <person name="Berriman M."/>
            <person name="Hertz-Fowler C."/>
        </authorList>
    </citation>
    <scope>NUCLEOTIDE SEQUENCE [LARGE SCALE GENOMIC DNA]</scope>
    <source>
        <strain evidence="3">IL3000</strain>
    </source>
</reference>
<organism evidence="2 3">
    <name type="scientific">Trypanosoma congolense (strain IL3000)</name>
    <dbReference type="NCBI Taxonomy" id="1068625"/>
    <lineage>
        <taxon>Eukaryota</taxon>
        <taxon>Discoba</taxon>
        <taxon>Euglenozoa</taxon>
        <taxon>Kinetoplastea</taxon>
        <taxon>Metakinetoplastina</taxon>
        <taxon>Trypanosomatida</taxon>
        <taxon>Trypanosomatidae</taxon>
        <taxon>Trypanosoma</taxon>
        <taxon>Nannomonas</taxon>
    </lineage>
</organism>
<feature type="region of interest" description="Disordered" evidence="1">
    <location>
        <begin position="231"/>
        <end position="276"/>
    </location>
</feature>